<dbReference type="Proteomes" id="UP000266673">
    <property type="component" value="Unassembled WGS sequence"/>
</dbReference>
<evidence type="ECO:0000313" key="1">
    <source>
        <dbReference type="EMBL" id="RIB13039.1"/>
    </source>
</evidence>
<comment type="caution">
    <text evidence="1">The sequence shown here is derived from an EMBL/GenBank/DDBJ whole genome shotgun (WGS) entry which is preliminary data.</text>
</comment>
<organism evidence="1 2">
    <name type="scientific">Gigaspora rosea</name>
    <dbReference type="NCBI Taxonomy" id="44941"/>
    <lineage>
        <taxon>Eukaryota</taxon>
        <taxon>Fungi</taxon>
        <taxon>Fungi incertae sedis</taxon>
        <taxon>Mucoromycota</taxon>
        <taxon>Glomeromycotina</taxon>
        <taxon>Glomeromycetes</taxon>
        <taxon>Diversisporales</taxon>
        <taxon>Gigasporaceae</taxon>
        <taxon>Gigaspora</taxon>
    </lineage>
</organism>
<sequence>MANGYPLMKKQKTAVLHLVSQQCKIEEVIEEVITCSIPALDYRMYISTPNWPTTTRKLIAALIHIALILPKKVTGLVITTKKHFANMARAIYETPVHALHTLCNKTYGPSWLTWRTLIAQKDLTFVFEHDPQLKVSLLGVTPFIKRYNTLTYARTSYNLPGCEYQSNTICVGSVDISKMLPTLPNGKHKYAYYAGIRCIRMRTGKPFIII</sequence>
<dbReference type="AlphaFoldDB" id="A0A397UWC4"/>
<keyword evidence="2" id="KW-1185">Reference proteome</keyword>
<evidence type="ECO:0000313" key="2">
    <source>
        <dbReference type="Proteomes" id="UP000266673"/>
    </source>
</evidence>
<proteinExistence type="predicted"/>
<protein>
    <submittedName>
        <fullName evidence="1">Uncharacterized protein</fullName>
    </submittedName>
</protein>
<dbReference type="EMBL" id="QKWP01000964">
    <property type="protein sequence ID" value="RIB13039.1"/>
    <property type="molecule type" value="Genomic_DNA"/>
</dbReference>
<name>A0A397UWC4_9GLOM</name>
<reference evidence="1 2" key="1">
    <citation type="submission" date="2018-06" db="EMBL/GenBank/DDBJ databases">
        <title>Comparative genomics reveals the genomic features of Rhizophagus irregularis, R. cerebriforme, R. diaphanum and Gigaspora rosea, and their symbiotic lifestyle signature.</title>
        <authorList>
            <person name="Morin E."/>
            <person name="San Clemente H."/>
            <person name="Chen E.C.H."/>
            <person name="De La Providencia I."/>
            <person name="Hainaut M."/>
            <person name="Kuo A."/>
            <person name="Kohler A."/>
            <person name="Murat C."/>
            <person name="Tang N."/>
            <person name="Roy S."/>
            <person name="Loubradou J."/>
            <person name="Henrissat B."/>
            <person name="Grigoriev I.V."/>
            <person name="Corradi N."/>
            <person name="Roux C."/>
            <person name="Martin F.M."/>
        </authorList>
    </citation>
    <scope>NUCLEOTIDE SEQUENCE [LARGE SCALE GENOMIC DNA]</scope>
    <source>
        <strain evidence="1 2">DAOM 194757</strain>
    </source>
</reference>
<gene>
    <name evidence="1" type="ORF">C2G38_2327093</name>
</gene>
<accession>A0A397UWC4</accession>